<proteinExistence type="predicted"/>
<accession>A0ACD0P589</accession>
<name>A0ACD0P589_9BASI</name>
<protein>
    <submittedName>
        <fullName evidence="1">Cysteine proteinase</fullName>
    </submittedName>
</protein>
<organism evidence="1 2">
    <name type="scientific">Violaceomyces palustris</name>
    <dbReference type="NCBI Taxonomy" id="1673888"/>
    <lineage>
        <taxon>Eukaryota</taxon>
        <taxon>Fungi</taxon>
        <taxon>Dikarya</taxon>
        <taxon>Basidiomycota</taxon>
        <taxon>Ustilaginomycotina</taxon>
        <taxon>Ustilaginomycetes</taxon>
        <taxon>Violaceomycetales</taxon>
        <taxon>Violaceomycetaceae</taxon>
        <taxon>Violaceomyces</taxon>
    </lineage>
</organism>
<evidence type="ECO:0000313" key="2">
    <source>
        <dbReference type="Proteomes" id="UP000245626"/>
    </source>
</evidence>
<evidence type="ECO:0000313" key="1">
    <source>
        <dbReference type="EMBL" id="PWN53231.1"/>
    </source>
</evidence>
<dbReference type="EMBL" id="KZ819735">
    <property type="protein sequence ID" value="PWN53231.1"/>
    <property type="molecule type" value="Genomic_DNA"/>
</dbReference>
<dbReference type="Proteomes" id="UP000245626">
    <property type="component" value="Unassembled WGS sequence"/>
</dbReference>
<sequence length="1420" mass="156846">MAQKLTEEPVDSVTNPPARPDKEEETTVDIRLDQVTGIDPLLPRPTAHPSIPPPPPPPYHQDVSLLPSYSQGQLSTDPFRCMPERKMTPIGSYHLLLPTALHDSKLVFDPTQSLIEVWAERDDSTPSPSTVNAPLDAASNSNAHARIPSIEEVFGSKPSPGAMFVPEALEWKVVEDEKSIRRGQPDREQPVMDFDGIFEACGLPPKSVSMYETVPVTILAKDQRWPITILPAATESRTTPTVLEEFNTHTCWVTGKKIVSTAPGAIPSVIDRETLLSFRKNREANPNIGVSPAASFIQAAKVLLKIIGNAIHGETRPIPLTAKTVTQKLGWDQITRDIFQQLGWKIEPIGDGREGIIPPSFGKEAETEQLALSRNIRAWLEMSVWTEWEAATRGEASVKLSDKDSQLTKVRTQSAHVRICNLIGLRSEDLVPLSSFGSSANAKVAEAFFCIGASPSSKDELVKLAYLVNTEISPIRASELLSSIETIHTLDRSSSQTLHELIVFEKSKGRYTTQDIDSAYQKLQLTPEFLGDDIERSSIPHDFIVDQYRARAREALSKGDSSDYQAAKDSLRTISNVLGKPPVLEEALSAKVEMDTTQAYELLGLSRELDDTTLLAVFEMRLEEAPGRSDMLKEAFRAIVEEKNSDFLRNYLETGTRSGDRLGAEAGWQEVPSNDRPAGINNIGNTCYLNSVLQYFFTIREIRDRVLAAAEAGPQEIEKEAKRRVGGRQVSVREIERSRKFVLELAGLFKEMIYSPALAVTPERELAYLALVSSRAEEDEEAGLSLDDAEGSGGAATGLVTDSTISSGTEGTDKTLVDEPGSISPVQMRGPIFEVEPSTNPSLVEGDSAAAPSSHAPVPDEKSAESSADKENVDPTNPHPSSLVAPPPLPPRPKRGETRAAPARRNSLMQLGAQQDVSECLDNCMFQLEVALGTSTSEPTSPMEVDEVKLADNLLSAQSHDLLPRLFLGKTCQRLQVAKLEETKGASSVHVKKEVFKILPVDVLEEGRDLYDGLDGFFDEETLLGSEGKPLTRTVTLLEPPPILQIQLQRVQYDRLSMRAYKSQAHLDMDQTLYMDRYLDFDAANPDDQPRLEKKRRATEARKKIASLRNRLRELKPPASTPVSQKLRQTASFLRGLKDLPSLDEDFEASKSTLALSEEAGEAGGGDGGEEKLRPDNQTKGSEVDDQAAPLDALSSLVSDEGLALALENESKALEKEVEEMERTISETKKEMNEIWKDEKRVEYQLASIFMHRGEASHGHYFLNQRKLPIQEDGSSKWFKYNDSAVSEVELSEVLRDTSGATPYLVSYVRKDLMDHLCLIETVRRQIVENPFQPTLDPDPVDDQKHHHQPLDRSLLPPPPPPPPSSDSPKEMQLENQKQQQPQVVVSVRDFDPEVDAHLDGPLPTHNGQGPDPHSMDLAD</sequence>
<keyword evidence="2" id="KW-1185">Reference proteome</keyword>
<reference evidence="1 2" key="1">
    <citation type="journal article" date="2018" name="Mol. Biol. Evol.">
        <title>Broad Genomic Sampling Reveals a Smut Pathogenic Ancestry of the Fungal Clade Ustilaginomycotina.</title>
        <authorList>
            <person name="Kijpornyongpan T."/>
            <person name="Mondo S.J."/>
            <person name="Barry K."/>
            <person name="Sandor L."/>
            <person name="Lee J."/>
            <person name="Lipzen A."/>
            <person name="Pangilinan J."/>
            <person name="LaButti K."/>
            <person name="Hainaut M."/>
            <person name="Henrissat B."/>
            <person name="Grigoriev I.V."/>
            <person name="Spatafora J.W."/>
            <person name="Aime M.C."/>
        </authorList>
    </citation>
    <scope>NUCLEOTIDE SEQUENCE [LARGE SCALE GENOMIC DNA]</scope>
    <source>
        <strain evidence="1 2">SA 807</strain>
    </source>
</reference>
<gene>
    <name evidence="1" type="ORF">IE53DRAFT_384295</name>
</gene>